<feature type="binding site" evidence="6">
    <location>
        <position position="219"/>
    </location>
    <ligand>
        <name>FMN</name>
        <dbReference type="ChEBI" id="CHEBI:58210"/>
    </ligand>
</feature>
<organism evidence="8 9">
    <name type="scientific">Streptomyces liangshanensis</name>
    <dbReference type="NCBI Taxonomy" id="2717324"/>
    <lineage>
        <taxon>Bacteria</taxon>
        <taxon>Bacillati</taxon>
        <taxon>Actinomycetota</taxon>
        <taxon>Actinomycetes</taxon>
        <taxon>Kitasatosporales</taxon>
        <taxon>Streptomycetaceae</taxon>
        <taxon>Streptomyces</taxon>
    </lineage>
</organism>
<reference evidence="8 9" key="1">
    <citation type="submission" date="2020-03" db="EMBL/GenBank/DDBJ databases">
        <title>A novel species.</title>
        <authorList>
            <person name="Gao J."/>
        </authorList>
    </citation>
    <scope>NUCLEOTIDE SEQUENCE [LARGE SCALE GENOMIC DNA]</scope>
    <source>
        <strain evidence="8 9">QMT-12</strain>
    </source>
</reference>
<dbReference type="PIRSF" id="PIRSF000337">
    <property type="entry name" value="NTA_MOA"/>
    <property type="match status" value="1"/>
</dbReference>
<keyword evidence="9" id="KW-1185">Reference proteome</keyword>
<proteinExistence type="inferred from homology"/>
<keyword evidence="4" id="KW-0503">Monooxygenase</keyword>
<evidence type="ECO:0000256" key="5">
    <source>
        <dbReference type="ARBA" id="ARBA00033748"/>
    </source>
</evidence>
<evidence type="ECO:0000256" key="4">
    <source>
        <dbReference type="ARBA" id="ARBA00023033"/>
    </source>
</evidence>
<dbReference type="InterPro" id="IPR016215">
    <property type="entry name" value="NTA_MOA"/>
</dbReference>
<dbReference type="Pfam" id="PF00296">
    <property type="entry name" value="Bac_luciferase"/>
    <property type="match status" value="1"/>
</dbReference>
<keyword evidence="1 6" id="KW-0285">Flavoprotein</keyword>
<dbReference type="SUPFAM" id="SSF51679">
    <property type="entry name" value="Bacterial luciferase-like"/>
    <property type="match status" value="1"/>
</dbReference>
<evidence type="ECO:0000313" key="9">
    <source>
        <dbReference type="Proteomes" id="UP000501179"/>
    </source>
</evidence>
<feature type="binding site" evidence="6">
    <location>
        <position position="93"/>
    </location>
    <ligand>
        <name>FMN</name>
        <dbReference type="ChEBI" id="CHEBI:58210"/>
    </ligand>
</feature>
<protein>
    <submittedName>
        <fullName evidence="8">LLM class flavin-dependent oxidoreductase</fullName>
    </submittedName>
</protein>
<evidence type="ECO:0000256" key="1">
    <source>
        <dbReference type="ARBA" id="ARBA00022630"/>
    </source>
</evidence>
<dbReference type="KEGG" id="slia:HA039_30715"/>
<gene>
    <name evidence="8" type="ORF">HA039_30715</name>
</gene>
<dbReference type="EMBL" id="CP050177">
    <property type="protein sequence ID" value="QIQ07259.1"/>
    <property type="molecule type" value="Genomic_DNA"/>
</dbReference>
<accession>A0A6G9HAI8</accession>
<dbReference type="InterPro" id="IPR011251">
    <property type="entry name" value="Luciferase-like_dom"/>
</dbReference>
<evidence type="ECO:0000256" key="3">
    <source>
        <dbReference type="ARBA" id="ARBA00023002"/>
    </source>
</evidence>
<evidence type="ECO:0000256" key="2">
    <source>
        <dbReference type="ARBA" id="ARBA00022643"/>
    </source>
</evidence>
<feature type="binding site" evidence="6">
    <location>
        <position position="147"/>
    </location>
    <ligand>
        <name>FMN</name>
        <dbReference type="ChEBI" id="CHEBI:58210"/>
    </ligand>
</feature>
<feature type="binding site" evidence="6">
    <location>
        <position position="47"/>
    </location>
    <ligand>
        <name>FMN</name>
        <dbReference type="ChEBI" id="CHEBI:58210"/>
    </ligand>
</feature>
<dbReference type="AlphaFoldDB" id="A0A6G9HAI8"/>
<dbReference type="GO" id="GO:0004497">
    <property type="term" value="F:monooxygenase activity"/>
    <property type="evidence" value="ECO:0007669"/>
    <property type="project" value="UniProtKB-KW"/>
</dbReference>
<dbReference type="InterPro" id="IPR051260">
    <property type="entry name" value="Diverse_substr_monoxygenases"/>
</dbReference>
<dbReference type="PANTHER" id="PTHR30011:SF16">
    <property type="entry name" value="C2H2 FINGER DOMAIN TRANSCRIPTION FACTOR (EUROFUNG)-RELATED"/>
    <property type="match status" value="1"/>
</dbReference>
<dbReference type="Proteomes" id="UP000501179">
    <property type="component" value="Chromosome"/>
</dbReference>
<dbReference type="PANTHER" id="PTHR30011">
    <property type="entry name" value="ALKANESULFONATE MONOOXYGENASE-RELATED"/>
    <property type="match status" value="1"/>
</dbReference>
<dbReference type="Gene3D" id="3.20.20.30">
    <property type="entry name" value="Luciferase-like domain"/>
    <property type="match status" value="1"/>
</dbReference>
<dbReference type="NCBIfam" id="TIGR03860">
    <property type="entry name" value="FMN_nitrolo"/>
    <property type="match status" value="1"/>
</dbReference>
<keyword evidence="2 6" id="KW-0288">FMN</keyword>
<keyword evidence="3" id="KW-0560">Oxidoreductase</keyword>
<feature type="domain" description="Luciferase-like" evidence="7">
    <location>
        <begin position="23"/>
        <end position="377"/>
    </location>
</feature>
<sequence>MNTASHYHHGQWRQPVARQADFNDVDVWIDLAERLEAGLFDGIFFADQVGVQGPADGDFSGNVREGLHLPSNDPAVLLSALAVRTKHLGLAFTSSIVQAHPFDFARKVSTLDHISRGRVAWNIVTSAVENTARNFGLDHLPEREERYRWAAEYADVVYKLWEGSWDEGAVLKDRERGIYSDPAKVHRIHHEGERYRVLGPHLPSPSPQRTPVLFQAGASGPGKAFAARNAEAVFIAAPTPEVARAVIAETRALAVEAGRRAEDVKFFQALTFVIGDTEEEARAQEAHLESFISPGGYLIQMNYGNRPDGTPYPLDTPLSEVRTTGSQAVLDWTRMGVTAENPVVGDLARILTRRNRVVGSPARVADVLEEWQAAGVDGINVTNWHIPGSYQEVIDKLLPELRRRGLARTSYTPGTLRAKLFGAGDHLNDRHPAASYRGAFATGA</sequence>
<comment type="similarity">
    <text evidence="5">Belongs to the NtaA/SnaA/DszA monooxygenase family.</text>
</comment>
<evidence type="ECO:0000256" key="6">
    <source>
        <dbReference type="PIRSR" id="PIRSR000337-1"/>
    </source>
</evidence>
<evidence type="ECO:0000259" key="7">
    <source>
        <dbReference type="Pfam" id="PF00296"/>
    </source>
</evidence>
<evidence type="ECO:0000313" key="8">
    <source>
        <dbReference type="EMBL" id="QIQ07259.1"/>
    </source>
</evidence>
<dbReference type="GO" id="GO:0016705">
    <property type="term" value="F:oxidoreductase activity, acting on paired donors, with incorporation or reduction of molecular oxygen"/>
    <property type="evidence" value="ECO:0007669"/>
    <property type="project" value="InterPro"/>
</dbReference>
<name>A0A6G9HAI8_9ACTN</name>
<dbReference type="InterPro" id="IPR036661">
    <property type="entry name" value="Luciferase-like_sf"/>
</dbReference>